<organism evidence="1 2">
    <name type="scientific">Caldicellulosiruptor acetigenus 6A</name>
    <dbReference type="NCBI Taxonomy" id="632516"/>
    <lineage>
        <taxon>Bacteria</taxon>
        <taxon>Bacillati</taxon>
        <taxon>Bacillota</taxon>
        <taxon>Bacillota incertae sedis</taxon>
        <taxon>Caldicellulosiruptorales</taxon>
        <taxon>Caldicellulosiruptoraceae</taxon>
        <taxon>Caldicellulosiruptor</taxon>
    </lineage>
</organism>
<evidence type="ECO:0000313" key="2">
    <source>
        <dbReference type="Proteomes" id="UP000009257"/>
    </source>
</evidence>
<dbReference type="AlphaFoldDB" id="G2PV19"/>
<name>G2PV19_9FIRM</name>
<accession>G2PV19</accession>
<sequence length="35" mass="4146">MAKKLIQKGYIDDEIAELTELEIEEIRKIRKELVS</sequence>
<reference evidence="1 2" key="1">
    <citation type="submission" date="2011-08" db="EMBL/GenBank/DDBJ databases">
        <title>Complete sequence of Caldicellulosiruptor lactoaceticus 6A.</title>
        <authorList>
            <consortium name="US DOE Joint Genome Institute"/>
            <person name="Lucas S."/>
            <person name="Han J."/>
            <person name="Lapidus A."/>
            <person name="Cheng J.-F."/>
            <person name="Goodwin L."/>
            <person name="Pitluck S."/>
            <person name="Peters L."/>
            <person name="Davenport K."/>
            <person name="Detter J.C."/>
            <person name="Han C."/>
            <person name="Tapia R."/>
            <person name="Land M."/>
            <person name="Hauser L."/>
            <person name="Kyrpides N."/>
            <person name="Ivanova N."/>
            <person name="Ovchinnikova G."/>
            <person name="Pagani I."/>
            <person name="Blumer-Schuette S.E."/>
            <person name="Kelly R.M."/>
            <person name="Woyke T."/>
        </authorList>
    </citation>
    <scope>NUCLEOTIDE SEQUENCE [LARGE SCALE GENOMIC DNA]</scope>
    <source>
        <strain evidence="1 2">6A</strain>
    </source>
</reference>
<dbReference type="Proteomes" id="UP000009257">
    <property type="component" value="Chromosome"/>
</dbReference>
<gene>
    <name evidence="1" type="ORF">Calla_0014</name>
</gene>
<proteinExistence type="predicted"/>
<evidence type="ECO:0000313" key="1">
    <source>
        <dbReference type="EMBL" id="AEM72710.1"/>
    </source>
</evidence>
<dbReference type="KEGG" id="clc:Calla_0014"/>
<dbReference type="EMBL" id="CP003001">
    <property type="protein sequence ID" value="AEM72710.1"/>
    <property type="molecule type" value="Genomic_DNA"/>
</dbReference>
<protein>
    <submittedName>
        <fullName evidence="1">Carbamoyl-phosphate synthetase large chain oligomerisation</fullName>
    </submittedName>
</protein>
<dbReference type="HOGENOM" id="CLU_3363917_0_0_9"/>